<feature type="transmembrane region" description="Helical" evidence="7">
    <location>
        <begin position="126"/>
        <end position="148"/>
    </location>
</feature>
<feature type="transmembrane region" description="Helical" evidence="7">
    <location>
        <begin position="44"/>
        <end position="68"/>
    </location>
</feature>
<evidence type="ECO:0000256" key="3">
    <source>
        <dbReference type="ARBA" id="ARBA00022692"/>
    </source>
</evidence>
<gene>
    <name evidence="9" type="ORF">ISP20_18335</name>
</gene>
<dbReference type="Pfam" id="PF02683">
    <property type="entry name" value="DsbD_TM"/>
    <property type="match status" value="1"/>
</dbReference>
<evidence type="ECO:0000313" key="10">
    <source>
        <dbReference type="Proteomes" id="UP001430065"/>
    </source>
</evidence>
<evidence type="ECO:0000256" key="2">
    <source>
        <dbReference type="ARBA" id="ARBA00006143"/>
    </source>
</evidence>
<keyword evidence="10" id="KW-1185">Reference proteome</keyword>
<evidence type="ECO:0000256" key="7">
    <source>
        <dbReference type="SAM" id="Phobius"/>
    </source>
</evidence>
<feature type="domain" description="Cytochrome C biogenesis protein transmembrane" evidence="8">
    <location>
        <begin position="10"/>
        <end position="215"/>
    </location>
</feature>
<evidence type="ECO:0000256" key="4">
    <source>
        <dbReference type="ARBA" id="ARBA00022748"/>
    </source>
</evidence>
<evidence type="ECO:0000256" key="6">
    <source>
        <dbReference type="ARBA" id="ARBA00023136"/>
    </source>
</evidence>
<dbReference type="PANTHER" id="PTHR31272">
    <property type="entry name" value="CYTOCHROME C-TYPE BIOGENESIS PROTEIN HI_1454-RELATED"/>
    <property type="match status" value="1"/>
</dbReference>
<comment type="subcellular location">
    <subcellularLocation>
        <location evidence="1">Membrane</location>
        <topology evidence="1">Multi-pass membrane protein</topology>
    </subcellularLocation>
</comment>
<feature type="transmembrane region" description="Helical" evidence="7">
    <location>
        <begin position="199"/>
        <end position="219"/>
    </location>
</feature>
<feature type="transmembrane region" description="Helical" evidence="7">
    <location>
        <begin position="160"/>
        <end position="187"/>
    </location>
</feature>
<sequence>MDFSLGTYALGFIAGMATLLSPCVLPILPILIASALSRHRWGAAALALGLSLSFALTGTLLATLGAAIGLDAGTLRVAAAVLMVVFGLVMLLPPLQRSFSRLAAQLGNQGQRALGSVHGEGGFSQFLIGLLLGLVWSPCVGPTLGAASTLAAQGTHLPQIALLMLVFGLGAGLPLLALSSVSGAAMVRVRGSLMSAGSIAKTVLGACFVVIGVLVVSGLDRRFEALVLSVSPDWLTRLTTSL</sequence>
<keyword evidence="3 7" id="KW-0812">Transmembrane</keyword>
<evidence type="ECO:0000313" key="9">
    <source>
        <dbReference type="EMBL" id="MBM7123132.1"/>
    </source>
</evidence>
<keyword evidence="4" id="KW-0201">Cytochrome c-type biogenesis</keyword>
<dbReference type="Proteomes" id="UP001430065">
    <property type="component" value="Unassembled WGS sequence"/>
</dbReference>
<keyword evidence="6 7" id="KW-0472">Membrane</keyword>
<name>A0ABS2JXE3_9GAMM</name>
<reference evidence="9 10" key="1">
    <citation type="submission" date="2020-10" db="EMBL/GenBank/DDBJ databases">
        <title>Phylogeny of dyella-like bacteria.</title>
        <authorList>
            <person name="Fu J."/>
        </authorList>
    </citation>
    <scope>NUCLEOTIDE SEQUENCE [LARGE SCALE GENOMIC DNA]</scope>
    <source>
        <strain evidence="9 10">THG-B117</strain>
    </source>
</reference>
<protein>
    <submittedName>
        <fullName evidence="9">Sulfite exporter TauE/SafE family protein</fullName>
    </submittedName>
</protein>
<dbReference type="EMBL" id="JADIKC010000009">
    <property type="protein sequence ID" value="MBM7123132.1"/>
    <property type="molecule type" value="Genomic_DNA"/>
</dbReference>
<dbReference type="PANTHER" id="PTHR31272:SF9">
    <property type="entry name" value="BLL1027 PROTEIN"/>
    <property type="match status" value="1"/>
</dbReference>
<accession>A0ABS2JXE3</accession>
<dbReference type="InterPro" id="IPR051790">
    <property type="entry name" value="Cytochrome_c-biogenesis_DsbD"/>
</dbReference>
<dbReference type="InterPro" id="IPR003834">
    <property type="entry name" value="Cyt_c_assmbl_TM_dom"/>
</dbReference>
<proteinExistence type="inferred from homology"/>
<organism evidence="9 10">
    <name type="scientific">Dyella kyungheensis</name>
    <dbReference type="NCBI Taxonomy" id="1242174"/>
    <lineage>
        <taxon>Bacteria</taxon>
        <taxon>Pseudomonadati</taxon>
        <taxon>Pseudomonadota</taxon>
        <taxon>Gammaproteobacteria</taxon>
        <taxon>Lysobacterales</taxon>
        <taxon>Rhodanobacteraceae</taxon>
        <taxon>Dyella</taxon>
    </lineage>
</organism>
<dbReference type="RefSeq" id="WP_204637582.1">
    <property type="nucleotide sequence ID" value="NZ_JADIKC010000009.1"/>
</dbReference>
<comment type="caution">
    <text evidence="9">The sequence shown here is derived from an EMBL/GenBank/DDBJ whole genome shotgun (WGS) entry which is preliminary data.</text>
</comment>
<feature type="transmembrane region" description="Helical" evidence="7">
    <location>
        <begin position="6"/>
        <end position="32"/>
    </location>
</feature>
<keyword evidence="5 7" id="KW-1133">Transmembrane helix</keyword>
<evidence type="ECO:0000256" key="1">
    <source>
        <dbReference type="ARBA" id="ARBA00004141"/>
    </source>
</evidence>
<comment type="similarity">
    <text evidence="2">Belongs to the DsbD family.</text>
</comment>
<evidence type="ECO:0000259" key="8">
    <source>
        <dbReference type="Pfam" id="PF02683"/>
    </source>
</evidence>
<feature type="transmembrane region" description="Helical" evidence="7">
    <location>
        <begin position="74"/>
        <end position="92"/>
    </location>
</feature>
<evidence type="ECO:0000256" key="5">
    <source>
        <dbReference type="ARBA" id="ARBA00022989"/>
    </source>
</evidence>